<organism evidence="1 2">
    <name type="scientific">Halochromatium glycolicum</name>
    <dbReference type="NCBI Taxonomy" id="85075"/>
    <lineage>
        <taxon>Bacteria</taxon>
        <taxon>Pseudomonadati</taxon>
        <taxon>Pseudomonadota</taxon>
        <taxon>Gammaproteobacteria</taxon>
        <taxon>Chromatiales</taxon>
        <taxon>Chromatiaceae</taxon>
        <taxon>Halochromatium</taxon>
    </lineage>
</organism>
<evidence type="ECO:0000313" key="1">
    <source>
        <dbReference type="EMBL" id="MBK1706603.1"/>
    </source>
</evidence>
<dbReference type="Proteomes" id="UP001296776">
    <property type="component" value="Unassembled WGS sequence"/>
</dbReference>
<evidence type="ECO:0000313" key="2">
    <source>
        <dbReference type="Proteomes" id="UP001296776"/>
    </source>
</evidence>
<keyword evidence="2" id="KW-1185">Reference proteome</keyword>
<reference evidence="1" key="1">
    <citation type="submission" date="2017-08" db="EMBL/GenBank/DDBJ databases">
        <authorList>
            <person name="Imhoff J.F."/>
            <person name="Rahn T."/>
            <person name="Kuenzel S."/>
            <person name="Neulinger S.C."/>
        </authorList>
    </citation>
    <scope>NUCLEOTIDE SEQUENCE</scope>
    <source>
        <strain evidence="1">DSM 11080</strain>
    </source>
</reference>
<comment type="caution">
    <text evidence="1">The sequence shown here is derived from an EMBL/GenBank/DDBJ whole genome shotgun (WGS) entry which is preliminary data.</text>
</comment>
<dbReference type="EMBL" id="NRSJ01000045">
    <property type="protein sequence ID" value="MBK1706603.1"/>
    <property type="molecule type" value="Genomic_DNA"/>
</dbReference>
<name>A0AAJ0U7F4_9GAMM</name>
<protein>
    <submittedName>
        <fullName evidence="1">Uncharacterized protein</fullName>
    </submittedName>
</protein>
<proteinExistence type="predicted"/>
<dbReference type="AlphaFoldDB" id="A0AAJ0U7F4"/>
<reference evidence="1" key="2">
    <citation type="journal article" date="2020" name="Microorganisms">
        <title>Osmotic Adaptation and Compatible Solute Biosynthesis of Phototrophic Bacteria as Revealed from Genome Analyses.</title>
        <authorList>
            <person name="Imhoff J.F."/>
            <person name="Rahn T."/>
            <person name="Kunzel S."/>
            <person name="Keller A."/>
            <person name="Neulinger S.C."/>
        </authorList>
    </citation>
    <scope>NUCLEOTIDE SEQUENCE</scope>
    <source>
        <strain evidence="1">DSM 11080</strain>
    </source>
</reference>
<sequence length="103" mass="10913">MNATTDPSPALEILPLDLPPDLPPDLLRARLADLIRAAVNQGTAAVAETIVRYFQALSLHPELAANLDERAAYCRGAHHWRGLAALASGRLDDNAGQVPAGVL</sequence>
<accession>A0AAJ0U7F4</accession>
<gene>
    <name evidence="1" type="ORF">CKO40_19150</name>
</gene>